<organism evidence="1 2">
    <name type="scientific">Spirosoma endophyticum</name>
    <dbReference type="NCBI Taxonomy" id="662367"/>
    <lineage>
        <taxon>Bacteria</taxon>
        <taxon>Pseudomonadati</taxon>
        <taxon>Bacteroidota</taxon>
        <taxon>Cytophagia</taxon>
        <taxon>Cytophagales</taxon>
        <taxon>Cytophagaceae</taxon>
        <taxon>Spirosoma</taxon>
    </lineage>
</organism>
<name>A0A1I1WCZ0_9BACT</name>
<dbReference type="Proteomes" id="UP000198598">
    <property type="component" value="Unassembled WGS sequence"/>
</dbReference>
<gene>
    <name evidence="1" type="ORF">SAMN05216167_108206</name>
</gene>
<keyword evidence="2" id="KW-1185">Reference proteome</keyword>
<protein>
    <submittedName>
        <fullName evidence="1">Uncharacterized protein</fullName>
    </submittedName>
</protein>
<evidence type="ECO:0000313" key="1">
    <source>
        <dbReference type="EMBL" id="SFD92248.1"/>
    </source>
</evidence>
<dbReference type="STRING" id="662367.SAMN05216167_108206"/>
<dbReference type="AlphaFoldDB" id="A0A1I1WCZ0"/>
<accession>A0A1I1WCZ0</accession>
<evidence type="ECO:0000313" key="2">
    <source>
        <dbReference type="Proteomes" id="UP000198598"/>
    </source>
</evidence>
<reference evidence="1 2" key="1">
    <citation type="submission" date="2016-10" db="EMBL/GenBank/DDBJ databases">
        <authorList>
            <person name="de Groot N.N."/>
        </authorList>
    </citation>
    <scope>NUCLEOTIDE SEQUENCE [LARGE SCALE GENOMIC DNA]</scope>
    <source>
        <strain evidence="1 2">DSM 26130</strain>
    </source>
</reference>
<proteinExistence type="predicted"/>
<sequence length="67" mass="7683">MTSRPYPPNPTLRGLVLLALKRQHPIYQYVAEQNGVAVIGYHEHYMFHHMMGLVEYDSNGAAVRMVL</sequence>
<dbReference type="EMBL" id="FOLQ01000008">
    <property type="protein sequence ID" value="SFD92248.1"/>
    <property type="molecule type" value="Genomic_DNA"/>
</dbReference>